<evidence type="ECO:0000313" key="1">
    <source>
        <dbReference type="EMBL" id="MDX4954024.1"/>
    </source>
</evidence>
<organism evidence="1 2">
    <name type="scientific">Delftia acidovorans</name>
    <name type="common">Pseudomonas acidovorans</name>
    <name type="synonym">Comamonas acidovorans</name>
    <dbReference type="NCBI Taxonomy" id="80866"/>
    <lineage>
        <taxon>Bacteria</taxon>
        <taxon>Pseudomonadati</taxon>
        <taxon>Pseudomonadota</taxon>
        <taxon>Betaproteobacteria</taxon>
        <taxon>Burkholderiales</taxon>
        <taxon>Comamonadaceae</taxon>
        <taxon>Delftia</taxon>
    </lineage>
</organism>
<dbReference type="RefSeq" id="WP_080736826.1">
    <property type="nucleotide sequence ID" value="NZ_CAGKLB010000006.1"/>
</dbReference>
<dbReference type="AlphaFoldDB" id="A0AAJ2R1N0"/>
<dbReference type="EMBL" id="JAWWMZ010000003">
    <property type="protein sequence ID" value="MDX4954024.1"/>
    <property type="molecule type" value="Genomic_DNA"/>
</dbReference>
<sequence>MSSRFFVQSMAAGLAFILGAGCAWWTQDQRYGVRLEQLRQQAVSDELSRVRQAAQDMAAFSKGLDDALATFQRTQQRNALVQQDLERSLRDMHIAAAGLRGDFAGLPERISAATRPSLAQYASTCTALLESLAERGTRMAQRGADIARAADGHAADVRLMGDAWPRAKPANLP</sequence>
<dbReference type="PROSITE" id="PS51257">
    <property type="entry name" value="PROKAR_LIPOPROTEIN"/>
    <property type="match status" value="1"/>
</dbReference>
<protein>
    <submittedName>
        <fullName evidence="1">Uncharacterized protein</fullName>
    </submittedName>
</protein>
<reference evidence="1" key="1">
    <citation type="submission" date="2023-11" db="EMBL/GenBank/DDBJ databases">
        <title>Identification and selenium tolerance of Delftia acidovorans R3-25.</title>
        <authorList>
            <person name="Zhang S."/>
            <person name="Liu Y."/>
            <person name="Guo Y."/>
        </authorList>
    </citation>
    <scope>NUCLEOTIDE SEQUENCE</scope>
    <source>
        <strain evidence="1">R3-25</strain>
    </source>
</reference>
<name>A0AAJ2R1N0_DELAC</name>
<evidence type="ECO:0000313" key="2">
    <source>
        <dbReference type="Proteomes" id="UP001287445"/>
    </source>
</evidence>
<comment type="caution">
    <text evidence="1">The sequence shown here is derived from an EMBL/GenBank/DDBJ whole genome shotgun (WGS) entry which is preliminary data.</text>
</comment>
<gene>
    <name evidence="1" type="ORF">SGN30_11440</name>
</gene>
<accession>A0AAJ2R1N0</accession>
<dbReference type="Proteomes" id="UP001287445">
    <property type="component" value="Unassembled WGS sequence"/>
</dbReference>
<proteinExistence type="predicted"/>